<dbReference type="GeneID" id="116416002"/>
<feature type="region of interest" description="Disordered" evidence="1">
    <location>
        <begin position="1397"/>
        <end position="1418"/>
    </location>
</feature>
<dbReference type="PANTHER" id="PTHR16021">
    <property type="entry name" value="MANSC DOMAIN CONTAINING PROTEIN 1"/>
    <property type="match status" value="1"/>
</dbReference>
<feature type="region of interest" description="Disordered" evidence="1">
    <location>
        <begin position="1522"/>
        <end position="1543"/>
    </location>
</feature>
<proteinExistence type="predicted"/>
<feature type="region of interest" description="Disordered" evidence="1">
    <location>
        <begin position="1269"/>
        <end position="1293"/>
    </location>
</feature>
<feature type="chain" id="PRO_5029601533" evidence="2">
    <location>
        <begin position="19"/>
        <end position="2428"/>
    </location>
</feature>
<evidence type="ECO:0000313" key="4">
    <source>
        <dbReference type="Proteomes" id="UP000002358"/>
    </source>
</evidence>
<dbReference type="InterPro" id="IPR036691">
    <property type="entry name" value="Endo/exonu/phosph_ase_sf"/>
</dbReference>
<feature type="region of interest" description="Disordered" evidence="1">
    <location>
        <begin position="1647"/>
        <end position="1668"/>
    </location>
</feature>
<accession>A0A7M7PX15</accession>
<dbReference type="KEGG" id="nvi:116416002"/>
<keyword evidence="4" id="KW-1185">Reference proteome</keyword>
<dbReference type="RefSeq" id="XP_031777970.1">
    <property type="nucleotide sequence ID" value="XM_031922110.1"/>
</dbReference>
<feature type="region of interest" description="Disordered" evidence="1">
    <location>
        <begin position="1895"/>
        <end position="1919"/>
    </location>
</feature>
<dbReference type="Proteomes" id="UP000002358">
    <property type="component" value="Chromosome 1"/>
</dbReference>
<feature type="region of interest" description="Disordered" evidence="1">
    <location>
        <begin position="647"/>
        <end position="668"/>
    </location>
</feature>
<keyword evidence="2" id="KW-0732">Signal</keyword>
<dbReference type="OrthoDB" id="8025217at2759"/>
<feature type="region of interest" description="Disordered" evidence="1">
    <location>
        <begin position="397"/>
        <end position="418"/>
    </location>
</feature>
<protein>
    <submittedName>
        <fullName evidence="3">Uncharacterized protein</fullName>
    </submittedName>
</protein>
<name>A0A7M7PX15_NASVI</name>
<feature type="region of interest" description="Disordered" evidence="1">
    <location>
        <begin position="143"/>
        <end position="170"/>
    </location>
</feature>
<dbReference type="InParanoid" id="A0A7M7PX15"/>
<feature type="region of interest" description="Disordered" evidence="1">
    <location>
        <begin position="272"/>
        <end position="293"/>
    </location>
</feature>
<feature type="region of interest" description="Disordered" evidence="1">
    <location>
        <begin position="522"/>
        <end position="544"/>
    </location>
</feature>
<feature type="region of interest" description="Disordered" evidence="1">
    <location>
        <begin position="2022"/>
        <end position="2043"/>
    </location>
</feature>
<reference evidence="3" key="1">
    <citation type="submission" date="2021-01" db="UniProtKB">
        <authorList>
            <consortium name="EnsemblMetazoa"/>
        </authorList>
    </citation>
    <scope>IDENTIFICATION</scope>
</reference>
<feature type="region of interest" description="Disordered" evidence="1">
    <location>
        <begin position="897"/>
        <end position="918"/>
    </location>
</feature>
<evidence type="ECO:0000256" key="2">
    <source>
        <dbReference type="SAM" id="SignalP"/>
    </source>
</evidence>
<dbReference type="EnsemblMetazoa" id="XM_031922110">
    <property type="protein sequence ID" value="XP_031777970"/>
    <property type="gene ID" value="LOC116416002"/>
</dbReference>
<dbReference type="InterPro" id="IPR052660">
    <property type="entry name" value="Erythrocyte_Invasion_ImmMod"/>
</dbReference>
<dbReference type="PANTHER" id="PTHR16021:SF23">
    <property type="entry name" value="FI18411P1-RELATED"/>
    <property type="match status" value="1"/>
</dbReference>
<organism evidence="3 4">
    <name type="scientific">Nasonia vitripennis</name>
    <name type="common">Parasitic wasp</name>
    <dbReference type="NCBI Taxonomy" id="7425"/>
    <lineage>
        <taxon>Eukaryota</taxon>
        <taxon>Metazoa</taxon>
        <taxon>Ecdysozoa</taxon>
        <taxon>Arthropoda</taxon>
        <taxon>Hexapoda</taxon>
        <taxon>Insecta</taxon>
        <taxon>Pterygota</taxon>
        <taxon>Neoptera</taxon>
        <taxon>Endopterygota</taxon>
        <taxon>Hymenoptera</taxon>
        <taxon>Apocrita</taxon>
        <taxon>Proctotrupomorpha</taxon>
        <taxon>Chalcidoidea</taxon>
        <taxon>Pteromalidae</taxon>
        <taxon>Pteromalinae</taxon>
        <taxon>Nasonia</taxon>
    </lineage>
</organism>
<dbReference type="Gene3D" id="3.60.10.10">
    <property type="entry name" value="Endonuclease/exonuclease/phosphatase"/>
    <property type="match status" value="1"/>
</dbReference>
<feature type="compositionally biased region" description="Low complexity" evidence="1">
    <location>
        <begin position="143"/>
        <end position="169"/>
    </location>
</feature>
<feature type="region of interest" description="Disordered" evidence="1">
    <location>
        <begin position="1019"/>
        <end position="1044"/>
    </location>
</feature>
<evidence type="ECO:0000313" key="3">
    <source>
        <dbReference type="EnsemblMetazoa" id="XP_031777970"/>
    </source>
</evidence>
<sequence>MATLKCLILFALVTATLATGQDTRSCACPTTASPTTIETSTDPTKCQREAGDELLTDVSLLAIVVAGKPTLDRTYPGYKITCIRSYSILGSLHNLLNISIGRGGYYCNSVLLEVNVGLAGLLGRCQVYGRRLKDGEIDGCSSGSGTTASVATLSPPTPTVPTGTSTDPTKCQREAGDELLTDVSLLNIVVAGKPTLDRTYPGYKITCIRSYSILGSLHKLLNISIGRGGYYCNSVLLEVNVGLAGLLGRCQVYGRRLKQGEIDGCSSGSGTTASVATVSPPTPTVPTGTSTDPTKCQREAGDELLTDVSLLKIVVAGKPTLDRTYPGYKITCIRSYSIIGSWHNLLNISIGRGGYYCNSVLLEVNVGLAGLFGRCQVYGRRLKDGEIDGCSSGSGTTASVATVSPPTPTVPTGTSTDPTKCQREAGDELLTDVSLLKIVVAGKPTLDRTYPGYKITCIRSYSILGSLHKLLNISIGRGGYYCNSVLLEVNVGLAGLLGRCQVYGRRLKQGEIDGCSSGSGTTASVATVSPPTPTVPTGTSTDPTKCQREAGDELLTDVSLLKIVVAGKPTLDRTYPGYKITCIRSYSILGSLHKLLNISIGRGGYYCNSVLLEVNVGLAGLLGRCQVYGRRLKQGEIDGCSSGSGTTASVATVRPPTPTVPTGTSTDPTKCQREAGDELLTDVSLLKIAVAGKPTLDKTYPGYKITCIRCYSIIGSWHNLLNISIGRGGYYCNSVLLEVNVGRAGLLGRCQVYGRRLKDGEIDGCSSGSGTTASVATVSPPTPTVPTGTSTDPTKCQREAGDELLTDVSLLKIVVAGKPTLDRTYPGYKITCIRSYSILGSLHKLLNISIGRGGYYCNSVLLEVNVGLAGLLGRCQVYGRRLKQGEIDGCSSGSGTTASVATVSPPTPTVPTGTSTDPTKCQREAGDELLTDVSLLKIAVAGKPTLDKTYPGYKITCIRCYSIIGSWHNLLNISIGRGGYYCNSVLLEVNVGRAGLLGRCQVYGRRLKDGEIDGCSSGSGTTASVATVSPPTPTVPTGTSTDPTKYQREAGDELLTDVSLLKIVVAGKPTLDRTYPGYKITCIRSYSIIGSWHNLLNISIGRGGYYCNSVLLEVNVGLAGLFGRCQVYGRRLKDGEIDGCSSGSGTTASVATVNPPTPTVPTGTSTDPTKCQREAGDELLTDVSLLEIVVAGKPTLDRTYPGYKITCIRSYSILGSLHKLLNISIGRGGYYCNSVLLEVNVGLAGLFGRCQVYGRRLKDGEIDGCSSGSGTTASVATVSPPTPTVPTGTSTDPTKCQREAGDELLTDVSLLKIVVAGKPTLDRTYPGYKITCIRSYSILGSLHKLLNISIGRGGYYCNSVLLEVNVGLAGLLGRCQVYGRRLKQGEIDGCSSGSGTTASVATVSPPTPTVPTGTSTDPTKCQREAGDELLTDVSLLKIVVAGKPTLDRTYPGYKITCIRSYSILGSLHKLLNISIGRGGYYCNSVLLEVNVGLAGLLGRCQVYGRRLKQGEIDGCSSGSGTTASVATVSPPTPTVPTGTSTDPTKCQREAGDELLTDVSLLKIAVAGKPTLDKTYPGYKITCIRCYSIIGSWHNLLNISIGRGGYYCNSVLLEVNVGRAGLLGRCQVYGRRLKDGEIDGCSSGSGTTASVATVSPPTPTVPTGTSTDPTKCQREAGDELLTDVSLLKIVVAGKPTLDRTYPGYKITCIRSYSIIGSWHNLLNISIGRGGYYCNSVLLEVNVGLAGLFGRCQVYGRRLKDGEIDGCSSGSGTTASVATVNPPTPTVPTGTSTDPTKCQREAGDELLTDVSLLEIVVAGKPTLDRTYPGYKITCIRSYSILGSLHKLLNISIGRGGYYCNSVLLEVNVGLAGLLGRCQVYGRRLKQGEIDGCSSGSGTTASVATVSPPTPTVPTGTSTDPTKCQREAGDELLTDVSLLKIVVAGKPTLDRTYPGYKITCIRSYSILGSLHKLLNISIGRGGYYCNSVLLEVNVGLAGLLGRCQVYGRRLKQGEIDGCSSGSGTTASVATVRPPTPTVPTGTSTDPTKCQREAGDELLTDVSLLKIVVAGKPTLDRTYPGYKITCIRSYSILGSLHKLLNISIGRGGYYCNSVLLEVNVGLAGLLGRCQVYGRRLKHGEIDGCSSGNGTTASVATVSPPTHTVPIVSPTTSSVTTISTTPSYTSSDPRKCQREAGDKLLTDVSLLSIVVAGKPTLNRSYPGYKITCSRCYSILGGLQNLLNIRVGIGGYHCNKVLLEVNVSLFGLLGRCQVYGRRLKVLDAELKNRSTAQAARTSRLRRLIAEGSCSSILSTLFSTLKLDNINNYYTIIGDLNSRHHNLGDSVSNSNGLELRNWLTNNEIKYNTKTITSLEPTFPRSNVFLDIAITDNRLNSLNTNLETLNYDNSPLRFTNPLELKSMLKRMSNKTSTGLD</sequence>
<evidence type="ECO:0000256" key="1">
    <source>
        <dbReference type="SAM" id="MobiDB-lite"/>
    </source>
</evidence>
<feature type="region of interest" description="Disordered" evidence="1">
    <location>
        <begin position="772"/>
        <end position="793"/>
    </location>
</feature>
<feature type="signal peptide" evidence="2">
    <location>
        <begin position="1"/>
        <end position="18"/>
    </location>
</feature>